<dbReference type="InterPro" id="IPR050832">
    <property type="entry name" value="Bact_Acetyltransf"/>
</dbReference>
<evidence type="ECO:0000256" key="2">
    <source>
        <dbReference type="ARBA" id="ARBA00012888"/>
    </source>
</evidence>
<evidence type="ECO:0000256" key="6">
    <source>
        <dbReference type="ARBA" id="ARBA00023315"/>
    </source>
</evidence>
<evidence type="ECO:0000313" key="12">
    <source>
        <dbReference type="Proteomes" id="UP000053433"/>
    </source>
</evidence>
<dbReference type="PROSITE" id="PS51186">
    <property type="entry name" value="GNAT"/>
    <property type="match status" value="1"/>
</dbReference>
<dbReference type="NCBIfam" id="NF043067">
    <property type="entry name" value="AAC_6p_group_E"/>
    <property type="match status" value="1"/>
</dbReference>
<keyword evidence="10" id="KW-0548">Nucleotidyltransferase</keyword>
<dbReference type="InterPro" id="IPR000182">
    <property type="entry name" value="GNAT_dom"/>
</dbReference>
<dbReference type="InterPro" id="IPR016181">
    <property type="entry name" value="Acyl_CoA_acyltransferase"/>
</dbReference>
<evidence type="ECO:0000256" key="4">
    <source>
        <dbReference type="ARBA" id="ARBA00022679"/>
    </source>
</evidence>
<evidence type="ECO:0000256" key="3">
    <source>
        <dbReference type="ARBA" id="ARBA00017677"/>
    </source>
</evidence>
<dbReference type="InterPro" id="IPR024170">
    <property type="entry name" value="Aminoglycoside_N6-AcTrfrase"/>
</dbReference>
<evidence type="ECO:0000259" key="9">
    <source>
        <dbReference type="PROSITE" id="PS51186"/>
    </source>
</evidence>
<dbReference type="Pfam" id="PF00583">
    <property type="entry name" value="Acetyltransf_1"/>
    <property type="match status" value="1"/>
</dbReference>
<proteinExistence type="predicted"/>
<dbReference type="GO" id="GO:0047663">
    <property type="term" value="F:aminoglycoside 6'-N-acetyltransferase activity"/>
    <property type="evidence" value="ECO:0007669"/>
    <property type="project" value="UniProtKB-EC"/>
</dbReference>
<name>A0A0W7TPE0_9FIRM</name>
<reference evidence="11 13" key="2">
    <citation type="journal article" date="2019" name="Nat. Med.">
        <title>A library of human gut bacterial isolates paired with longitudinal multiomics data enables mechanistic microbiome research.</title>
        <authorList>
            <person name="Poyet M."/>
            <person name="Groussin M."/>
            <person name="Gibbons S.M."/>
            <person name="Avila-Pacheco J."/>
            <person name="Jiang X."/>
            <person name="Kearney S.M."/>
            <person name="Perrotta A.R."/>
            <person name="Berdy B."/>
            <person name="Zhao S."/>
            <person name="Lieberman T.D."/>
            <person name="Swanson P.K."/>
            <person name="Smith M."/>
            <person name="Roesemann S."/>
            <person name="Alexander J.E."/>
            <person name="Rich S.A."/>
            <person name="Livny J."/>
            <person name="Vlamakis H."/>
            <person name="Clish C."/>
            <person name="Bullock K."/>
            <person name="Deik A."/>
            <person name="Scott J."/>
            <person name="Pierce K.A."/>
            <person name="Xavier R.J."/>
            <person name="Alm E.J."/>
        </authorList>
    </citation>
    <scope>NUCLEOTIDE SEQUENCE [LARGE SCALE GENOMIC DNA]</scope>
    <source>
        <strain evidence="11 13">BIOML-A7</strain>
    </source>
</reference>
<reference evidence="10 12" key="1">
    <citation type="submission" date="2015-10" db="EMBL/GenBank/DDBJ databases">
        <title>A novel member of the family Ruminococcaceae isolated from human faeces.</title>
        <authorList>
            <person name="Shkoporov A.N."/>
            <person name="Chaplin A.V."/>
            <person name="Motuzova O.V."/>
            <person name="Kafarskaia L.I."/>
            <person name="Efimov B.A."/>
        </authorList>
    </citation>
    <scope>NUCLEOTIDE SEQUENCE [LARGE SCALE GENOMIC DNA]</scope>
    <source>
        <strain evidence="10 12">668</strain>
    </source>
</reference>
<evidence type="ECO:0000256" key="7">
    <source>
        <dbReference type="ARBA" id="ARBA00029660"/>
    </source>
</evidence>
<dbReference type="Proteomes" id="UP000053433">
    <property type="component" value="Unassembled WGS sequence"/>
</dbReference>
<keyword evidence="5" id="KW-0046">Antibiotic resistance</keyword>
<evidence type="ECO:0000313" key="13">
    <source>
        <dbReference type="Proteomes" id="UP000449193"/>
    </source>
</evidence>
<evidence type="ECO:0000256" key="1">
    <source>
        <dbReference type="ARBA" id="ARBA00011738"/>
    </source>
</evidence>
<accession>A0A0W7TPE0</accession>
<evidence type="ECO:0000313" key="11">
    <source>
        <dbReference type="EMBL" id="MTS51913.1"/>
    </source>
</evidence>
<dbReference type="EMBL" id="WMZR01000012">
    <property type="protein sequence ID" value="MTS51913.1"/>
    <property type="molecule type" value="Genomic_DNA"/>
</dbReference>
<gene>
    <name evidence="10" type="ORF">ASJ35_12490</name>
    <name evidence="11" type="ORF">GMD52_10210</name>
</gene>
<dbReference type="RefSeq" id="WP_058723453.1">
    <property type="nucleotide sequence ID" value="NZ_CAUBBA010000008.1"/>
</dbReference>
<evidence type="ECO:0000256" key="5">
    <source>
        <dbReference type="ARBA" id="ARBA00023251"/>
    </source>
</evidence>
<dbReference type="Gene3D" id="3.40.630.30">
    <property type="match status" value="1"/>
</dbReference>
<dbReference type="PIRSF" id="PIRSF000452">
    <property type="entry name" value="6-N-acetyltransf"/>
    <property type="match status" value="1"/>
</dbReference>
<comment type="caution">
    <text evidence="10">The sequence shown here is derived from an EMBL/GenBank/DDBJ whole genome shotgun (WGS) entry which is preliminary data.</text>
</comment>
<keyword evidence="4 11" id="KW-0808">Transferase</keyword>
<dbReference type="PANTHER" id="PTHR43877">
    <property type="entry name" value="AMINOALKYLPHOSPHONATE N-ACETYLTRANSFERASE-RELATED-RELATED"/>
    <property type="match status" value="1"/>
</dbReference>
<feature type="domain" description="N-acetyltransferase" evidence="9">
    <location>
        <begin position="1"/>
        <end position="145"/>
    </location>
</feature>
<dbReference type="AlphaFoldDB" id="A0A0W7TPE0"/>
<dbReference type="EC" id="2.3.1.82" evidence="2"/>
<evidence type="ECO:0000313" key="10">
    <source>
        <dbReference type="EMBL" id="KUE75708.1"/>
    </source>
</evidence>
<keyword evidence="6" id="KW-0012">Acyltransferase</keyword>
<comment type="catalytic activity">
    <reaction evidence="8">
        <text>kanamycin B + acetyl-CoA = N(6')-acetylkanamycin B + CoA + H(+)</text>
        <dbReference type="Rhea" id="RHEA:16449"/>
        <dbReference type="ChEBI" id="CHEBI:15378"/>
        <dbReference type="ChEBI" id="CHEBI:57287"/>
        <dbReference type="ChEBI" id="CHEBI:57288"/>
        <dbReference type="ChEBI" id="CHEBI:58390"/>
        <dbReference type="ChEBI" id="CHEBI:58549"/>
        <dbReference type="EC" id="2.3.1.82"/>
    </reaction>
</comment>
<evidence type="ECO:0000256" key="8">
    <source>
        <dbReference type="ARBA" id="ARBA00048923"/>
    </source>
</evidence>
<comment type="subunit">
    <text evidence="1">Homodimer.</text>
</comment>
<dbReference type="CDD" id="cd04301">
    <property type="entry name" value="NAT_SF"/>
    <property type="match status" value="1"/>
</dbReference>
<protein>
    <recommendedName>
        <fullName evidence="3">Aminoglycoside N(6')-acetyltransferase type 1</fullName>
        <ecNumber evidence="2">2.3.1.82</ecNumber>
    </recommendedName>
    <alternativeName>
        <fullName evidence="7">Aminoglycoside resistance protein</fullName>
    </alternativeName>
</protein>
<dbReference type="GO" id="GO:0046677">
    <property type="term" value="P:response to antibiotic"/>
    <property type="evidence" value="ECO:0007669"/>
    <property type="project" value="UniProtKB-KW"/>
</dbReference>
<dbReference type="EMBL" id="LMUA01000017">
    <property type="protein sequence ID" value="KUE75708.1"/>
    <property type="molecule type" value="Genomic_DNA"/>
</dbReference>
<organism evidence="10 12">
    <name type="scientific">Ruthenibacterium lactatiformans</name>
    <dbReference type="NCBI Taxonomy" id="1550024"/>
    <lineage>
        <taxon>Bacteria</taxon>
        <taxon>Bacillati</taxon>
        <taxon>Bacillota</taxon>
        <taxon>Clostridia</taxon>
        <taxon>Eubacteriales</taxon>
        <taxon>Oscillospiraceae</taxon>
        <taxon>Ruthenibacterium</taxon>
    </lineage>
</organism>
<sequence>MEIIRAGMQEADRAAALAQLLWPGHAQAELEQELAGYLQGPEGAVFLAREDGADVGFAQCGLRRDYVEGTHTSPVGYLEGVFVQEEYRGRGVATALLRACEAWAGEKGCAEFASDCGLDNAASAVFHLRAGFAEAGRIICFTKRL</sequence>
<dbReference type="Proteomes" id="UP000449193">
    <property type="component" value="Unassembled WGS sequence"/>
</dbReference>
<dbReference type="SUPFAM" id="SSF55729">
    <property type="entry name" value="Acyl-CoA N-acyltransferases (Nat)"/>
    <property type="match status" value="1"/>
</dbReference>
<dbReference type="GO" id="GO:0016779">
    <property type="term" value="F:nucleotidyltransferase activity"/>
    <property type="evidence" value="ECO:0007669"/>
    <property type="project" value="UniProtKB-KW"/>
</dbReference>